<comment type="similarity">
    <text evidence="1">Belongs to the P-Pant transferase superfamily. AcpS family.</text>
</comment>
<evidence type="ECO:0000256" key="7">
    <source>
        <dbReference type="ARBA" id="ARBA00048641"/>
    </source>
</evidence>
<dbReference type="InterPro" id="IPR037143">
    <property type="entry name" value="4-PPantetheinyl_Trfase_dom_sf"/>
</dbReference>
<dbReference type="Pfam" id="PF01648">
    <property type="entry name" value="ACPS"/>
    <property type="match status" value="1"/>
</dbReference>
<keyword evidence="11" id="KW-1185">Reference proteome</keyword>
<dbReference type="Gene3D" id="3.90.470.20">
    <property type="entry name" value="4'-phosphopantetheinyl transferase domain"/>
    <property type="match status" value="2"/>
</dbReference>
<organism evidence="11 12">
    <name type="scientific">Galendromus occidentalis</name>
    <name type="common">western predatory mite</name>
    <dbReference type="NCBI Taxonomy" id="34638"/>
    <lineage>
        <taxon>Eukaryota</taxon>
        <taxon>Metazoa</taxon>
        <taxon>Ecdysozoa</taxon>
        <taxon>Arthropoda</taxon>
        <taxon>Chelicerata</taxon>
        <taxon>Arachnida</taxon>
        <taxon>Acari</taxon>
        <taxon>Parasitiformes</taxon>
        <taxon>Mesostigmata</taxon>
        <taxon>Gamasina</taxon>
        <taxon>Phytoseioidea</taxon>
        <taxon>Phytoseiidae</taxon>
        <taxon>Typhlodrominae</taxon>
        <taxon>Galendromus</taxon>
    </lineage>
</organism>
<evidence type="ECO:0000313" key="12">
    <source>
        <dbReference type="RefSeq" id="XP_003740538.1"/>
    </source>
</evidence>
<name>A0AAJ6QQG4_9ACAR</name>
<dbReference type="GO" id="GO:0000287">
    <property type="term" value="F:magnesium ion binding"/>
    <property type="evidence" value="ECO:0007669"/>
    <property type="project" value="InterPro"/>
</dbReference>
<dbReference type="PANTHER" id="PTHR12215:SF10">
    <property type="entry name" value="L-AMINOADIPATE-SEMIALDEHYDE DEHYDROGENASE-PHOSPHOPANTETHEINYL TRANSFERASE"/>
    <property type="match status" value="1"/>
</dbReference>
<evidence type="ECO:0000256" key="1">
    <source>
        <dbReference type="ARBA" id="ARBA00006195"/>
    </source>
</evidence>
<dbReference type="PANTHER" id="PTHR12215">
    <property type="entry name" value="PHOSPHOPANTETHEINE TRANSFERASE"/>
    <property type="match status" value="1"/>
</dbReference>
<dbReference type="AlphaFoldDB" id="A0AAJ6QQG4"/>
<feature type="domain" description="4'-phosphopantetheinyl transferase" evidence="9">
    <location>
        <begin position="120"/>
        <end position="236"/>
    </location>
</feature>
<accession>A0AAJ6QQG4</accession>
<keyword evidence="4 12" id="KW-0808">Transferase</keyword>
<evidence type="ECO:0000259" key="10">
    <source>
        <dbReference type="Pfam" id="PF22624"/>
    </source>
</evidence>
<dbReference type="GO" id="GO:0019878">
    <property type="term" value="P:lysine biosynthetic process via aminoadipic acid"/>
    <property type="evidence" value="ECO:0007669"/>
    <property type="project" value="TreeGrafter"/>
</dbReference>
<dbReference type="InterPro" id="IPR008278">
    <property type="entry name" value="4-PPantetheinyl_Trfase_dom"/>
</dbReference>
<comment type="catalytic activity">
    <reaction evidence="7">
        <text>apo-[ACP] + CoA = holo-[ACP] + adenosine 3',5'-bisphosphate + H(+)</text>
        <dbReference type="Rhea" id="RHEA:12068"/>
        <dbReference type="Rhea" id="RHEA-COMP:9685"/>
        <dbReference type="Rhea" id="RHEA-COMP:9690"/>
        <dbReference type="ChEBI" id="CHEBI:15378"/>
        <dbReference type="ChEBI" id="CHEBI:29999"/>
        <dbReference type="ChEBI" id="CHEBI:57287"/>
        <dbReference type="ChEBI" id="CHEBI:58343"/>
        <dbReference type="ChEBI" id="CHEBI:64479"/>
        <dbReference type="EC" id="2.7.8.7"/>
    </reaction>
    <physiologicalReaction direction="left-to-right" evidence="7">
        <dbReference type="Rhea" id="RHEA:12069"/>
    </physiologicalReaction>
</comment>
<dbReference type="KEGG" id="goe:100901197"/>
<evidence type="ECO:0000256" key="4">
    <source>
        <dbReference type="ARBA" id="ARBA00022679"/>
    </source>
</evidence>
<comment type="catalytic activity">
    <reaction evidence="8">
        <text>apo-[ACP] + acetyl-CoA = acetyl-[ACP] + adenosine 3',5'-bisphosphate + H(+)</text>
        <dbReference type="Rhea" id="RHEA:46564"/>
        <dbReference type="Rhea" id="RHEA-COMP:9621"/>
        <dbReference type="Rhea" id="RHEA-COMP:9690"/>
        <dbReference type="ChEBI" id="CHEBI:15378"/>
        <dbReference type="ChEBI" id="CHEBI:29999"/>
        <dbReference type="ChEBI" id="CHEBI:57288"/>
        <dbReference type="ChEBI" id="CHEBI:58343"/>
        <dbReference type="ChEBI" id="CHEBI:78446"/>
    </reaction>
    <physiologicalReaction direction="left-to-right" evidence="8">
        <dbReference type="Rhea" id="RHEA:46565"/>
    </physiologicalReaction>
</comment>
<evidence type="ECO:0000256" key="2">
    <source>
        <dbReference type="ARBA" id="ARBA00013172"/>
    </source>
</evidence>
<dbReference type="GO" id="GO:0008897">
    <property type="term" value="F:holo-[acyl-carrier-protein] synthase activity"/>
    <property type="evidence" value="ECO:0007669"/>
    <property type="project" value="UniProtKB-EC"/>
</dbReference>
<dbReference type="GO" id="GO:0005829">
    <property type="term" value="C:cytosol"/>
    <property type="evidence" value="ECO:0007669"/>
    <property type="project" value="TreeGrafter"/>
</dbReference>
<evidence type="ECO:0000259" key="9">
    <source>
        <dbReference type="Pfam" id="PF01648"/>
    </source>
</evidence>
<evidence type="ECO:0000313" key="11">
    <source>
        <dbReference type="Proteomes" id="UP000694867"/>
    </source>
</evidence>
<evidence type="ECO:0000256" key="8">
    <source>
        <dbReference type="ARBA" id="ARBA00048794"/>
    </source>
</evidence>
<evidence type="ECO:0000256" key="5">
    <source>
        <dbReference type="ARBA" id="ARBA00030484"/>
    </source>
</evidence>
<feature type="domain" description="4'-phosphopantetheinyl transferase N-terminal" evidence="10">
    <location>
        <begin position="24"/>
        <end position="114"/>
    </location>
</feature>
<dbReference type="GeneID" id="100901197"/>
<dbReference type="SUPFAM" id="SSF56214">
    <property type="entry name" value="4'-phosphopantetheinyl transferase"/>
    <property type="match status" value="2"/>
</dbReference>
<dbReference type="RefSeq" id="XP_003740538.1">
    <property type="nucleotide sequence ID" value="XM_003740490.2"/>
</dbReference>
<proteinExistence type="inferred from homology"/>
<dbReference type="EC" id="2.7.8.7" evidence="2"/>
<dbReference type="FunFam" id="3.90.470.20:FF:000003">
    <property type="entry name" value="L-aminoadipate-semialdehyde dehydrogenase-phosphopantetheinyl transferase"/>
    <property type="match status" value="1"/>
</dbReference>
<protein>
    <recommendedName>
        <fullName evidence="3">L-aminoadipate-semialdehyde dehydrogenase-phosphopantetheinyl transferase</fullName>
        <ecNumber evidence="2">2.7.8.7</ecNumber>
    </recommendedName>
    <alternativeName>
        <fullName evidence="5">4'-phosphopantetheinyl transferase</fullName>
    </alternativeName>
    <alternativeName>
        <fullName evidence="6">Alpha-aminoadipic semialdehyde dehydrogenase-phosphopantetheinyl transferase</fullName>
    </alternativeName>
</protein>
<dbReference type="Pfam" id="PF22624">
    <property type="entry name" value="AASDHPPT_N"/>
    <property type="match status" value="1"/>
</dbReference>
<evidence type="ECO:0000256" key="3">
    <source>
        <dbReference type="ARBA" id="ARBA00016301"/>
    </source>
</evidence>
<dbReference type="InterPro" id="IPR050559">
    <property type="entry name" value="P-Pant_transferase_sf"/>
</dbReference>
<evidence type="ECO:0000256" key="6">
    <source>
        <dbReference type="ARBA" id="ARBA00033443"/>
    </source>
</evidence>
<dbReference type="Proteomes" id="UP000694867">
    <property type="component" value="Unplaced"/>
</dbReference>
<dbReference type="InterPro" id="IPR055066">
    <property type="entry name" value="AASDHPPT_N"/>
</dbReference>
<gene>
    <name evidence="12" type="primary">LOC100901197</name>
</gene>
<sequence>MCMTDRSMCTSAPALRLIAFNSARWIPTREEWILANRLIQRSEAERISRFAFKKDAKASMMGRLLLRKLLADFRISNSCDDLERNSDERPILKRPTRGFDFNVSHQGNFSVAVAGFCGKLGVDIMQMQYTGGRTIPEFFRLMSRQFTEDEWVYIRRPSDEKDQVANFYRMWTLKESYVKAIGVGLAMDLQRINFSVCEQLRLGEQLRSTTVKVDGTARPEWTFHEILVDDEHCLAVAVFGQDDKSVGRCEQIDSFGQVVSNLQPRTETCSDVDDRLVDELWSQFKERAEKPCL</sequence>
<reference evidence="12" key="1">
    <citation type="submission" date="2025-08" db="UniProtKB">
        <authorList>
            <consortium name="RefSeq"/>
        </authorList>
    </citation>
    <scope>IDENTIFICATION</scope>
</reference>